<dbReference type="EMBL" id="CP016174">
    <property type="protein sequence ID" value="ANN18222.1"/>
    <property type="molecule type" value="Genomic_DNA"/>
</dbReference>
<dbReference type="Proteomes" id="UP000093695">
    <property type="component" value="Chromosome"/>
</dbReference>
<keyword evidence="2" id="KW-1185">Reference proteome</keyword>
<evidence type="ECO:0000313" key="1">
    <source>
        <dbReference type="EMBL" id="ANN18222.1"/>
    </source>
</evidence>
<evidence type="ECO:0000313" key="2">
    <source>
        <dbReference type="Proteomes" id="UP000093695"/>
    </source>
</evidence>
<accession>A0A193C167</accession>
<protein>
    <submittedName>
        <fullName evidence="1">Uncharacterized protein</fullName>
    </submittedName>
</protein>
<gene>
    <name evidence="1" type="ORF">SD37_22980</name>
</gene>
<dbReference type="STRING" id="31958.SD37_22980"/>
<proteinExistence type="predicted"/>
<name>A0A193C167_AMYOR</name>
<dbReference type="KEGG" id="aori:SD37_22980"/>
<organism evidence="1 2">
    <name type="scientific">Amycolatopsis orientalis</name>
    <name type="common">Nocardia orientalis</name>
    <dbReference type="NCBI Taxonomy" id="31958"/>
    <lineage>
        <taxon>Bacteria</taxon>
        <taxon>Bacillati</taxon>
        <taxon>Actinomycetota</taxon>
        <taxon>Actinomycetes</taxon>
        <taxon>Pseudonocardiales</taxon>
        <taxon>Pseudonocardiaceae</taxon>
        <taxon>Amycolatopsis</taxon>
    </lineage>
</organism>
<reference evidence="1 2" key="1">
    <citation type="journal article" date="2015" name="Genome Announc.">
        <title>Draft Genome Sequence of Norvancomycin-Producing Strain Amycolatopsis orientalis CPCC200066.</title>
        <authorList>
            <person name="Lei X."/>
            <person name="Yuan F."/>
            <person name="Shi Y."/>
            <person name="Li X."/>
            <person name="Wang L."/>
            <person name="Hong B."/>
        </authorList>
    </citation>
    <scope>NUCLEOTIDE SEQUENCE [LARGE SCALE GENOMIC DNA]</scope>
    <source>
        <strain evidence="1 2">B-37</strain>
    </source>
</reference>
<sequence length="139" mass="15044">MTAACPFLGAGELAPIIGIVGIVATEEPPGATKTAPEYTCAYATDGQRTETRPRLYYFAFAKANPNTPVFTTAENCPGPNTPIPGVGDAAMYCDLDDYWTTLAVAKRVHGETRMLNLHLPQLRKKEGYIQVAKLLGERL</sequence>
<dbReference type="AlphaFoldDB" id="A0A193C167"/>